<protein>
    <submittedName>
        <fullName evidence="1">Receptor kinase</fullName>
    </submittedName>
</protein>
<dbReference type="EMBL" id="JARAOO010000001">
    <property type="protein sequence ID" value="KAJ7982265.1"/>
    <property type="molecule type" value="Genomic_DNA"/>
</dbReference>
<reference evidence="1 2" key="1">
    <citation type="journal article" date="2023" name="Science">
        <title>Elucidation of the pathway for biosynthesis of saponin adjuvants from the soapbark tree.</title>
        <authorList>
            <person name="Reed J."/>
            <person name="Orme A."/>
            <person name="El-Demerdash A."/>
            <person name="Owen C."/>
            <person name="Martin L.B.B."/>
            <person name="Misra R.C."/>
            <person name="Kikuchi S."/>
            <person name="Rejzek M."/>
            <person name="Martin A.C."/>
            <person name="Harkess A."/>
            <person name="Leebens-Mack J."/>
            <person name="Louveau T."/>
            <person name="Stephenson M.J."/>
            <person name="Osbourn A."/>
        </authorList>
    </citation>
    <scope>NUCLEOTIDE SEQUENCE [LARGE SCALE GENOMIC DNA]</scope>
    <source>
        <strain evidence="1">S10</strain>
    </source>
</reference>
<dbReference type="AlphaFoldDB" id="A0AAD7QJ77"/>
<dbReference type="InterPro" id="IPR011009">
    <property type="entry name" value="Kinase-like_dom_sf"/>
</dbReference>
<proteinExistence type="predicted"/>
<evidence type="ECO:0000313" key="1">
    <source>
        <dbReference type="EMBL" id="KAJ7982265.1"/>
    </source>
</evidence>
<accession>A0AAD7QJ77</accession>
<dbReference type="InterPro" id="IPR051564">
    <property type="entry name" value="LRR_receptor-like_kinase"/>
</dbReference>
<keyword evidence="1" id="KW-0675">Receptor</keyword>
<dbReference type="PANTHER" id="PTHR48055:SF55">
    <property type="entry name" value="PROTEIN KINASE DOMAIN-CONTAINING PROTEIN"/>
    <property type="match status" value="1"/>
</dbReference>
<keyword evidence="1" id="KW-0418">Kinase</keyword>
<dbReference type="GO" id="GO:0016301">
    <property type="term" value="F:kinase activity"/>
    <property type="evidence" value="ECO:0007669"/>
    <property type="project" value="UniProtKB-KW"/>
</dbReference>
<dbReference type="Proteomes" id="UP001163823">
    <property type="component" value="Chromosome 1"/>
</dbReference>
<gene>
    <name evidence="1" type="ORF">O6P43_001408</name>
</gene>
<organism evidence="1 2">
    <name type="scientific">Quillaja saponaria</name>
    <name type="common">Soap bark tree</name>
    <dbReference type="NCBI Taxonomy" id="32244"/>
    <lineage>
        <taxon>Eukaryota</taxon>
        <taxon>Viridiplantae</taxon>
        <taxon>Streptophyta</taxon>
        <taxon>Embryophyta</taxon>
        <taxon>Tracheophyta</taxon>
        <taxon>Spermatophyta</taxon>
        <taxon>Magnoliopsida</taxon>
        <taxon>eudicotyledons</taxon>
        <taxon>Gunneridae</taxon>
        <taxon>Pentapetalae</taxon>
        <taxon>rosids</taxon>
        <taxon>fabids</taxon>
        <taxon>Fabales</taxon>
        <taxon>Quillajaceae</taxon>
        <taxon>Quillaja</taxon>
    </lineage>
</organism>
<dbReference type="GO" id="GO:0016020">
    <property type="term" value="C:membrane"/>
    <property type="evidence" value="ECO:0007669"/>
    <property type="project" value="TreeGrafter"/>
</dbReference>
<dbReference type="PANTHER" id="PTHR48055">
    <property type="entry name" value="LEUCINE-RICH REPEAT RECEPTOR PROTEIN KINASE EMS1"/>
    <property type="match status" value="1"/>
</dbReference>
<dbReference type="SUPFAM" id="SSF56112">
    <property type="entry name" value="Protein kinase-like (PK-like)"/>
    <property type="match status" value="2"/>
</dbReference>
<evidence type="ECO:0000313" key="2">
    <source>
        <dbReference type="Proteomes" id="UP001163823"/>
    </source>
</evidence>
<comment type="caution">
    <text evidence="1">The sequence shown here is derived from an EMBL/GenBank/DDBJ whole genome shotgun (WGS) entry which is preliminary data.</text>
</comment>
<keyword evidence="2" id="KW-1185">Reference proteome</keyword>
<sequence length="174" mass="19707">MCCLKWVPMTQKKKDIYHEEYYNPTIIPRFSYSEIHLATNGFATKNLIGKGAFASVYKAQFRSWSGPEKFRSWRNKQLKHMVGKASTCRDVYSFGIILLEMFIAKKPSEGMFDLDIFASAVSENQVLSIADPRLFNDTDQSLTQSSFATHSSGGSDGGNMISDTNAIYNWLDMK</sequence>
<name>A0AAD7QJ77_QUISA</name>
<dbReference type="KEGG" id="qsa:O6P43_001408"/>
<keyword evidence="1" id="KW-0808">Transferase</keyword>
<dbReference type="Gene3D" id="3.30.200.20">
    <property type="entry name" value="Phosphorylase Kinase, domain 1"/>
    <property type="match status" value="1"/>
</dbReference>